<dbReference type="EMBL" id="JACAZF010000001">
    <property type="protein sequence ID" value="KAF7316342.1"/>
    <property type="molecule type" value="Genomic_DNA"/>
</dbReference>
<dbReference type="PROSITE" id="PS51192">
    <property type="entry name" value="HELICASE_ATP_BIND_1"/>
    <property type="match status" value="1"/>
</dbReference>
<dbReference type="InterPro" id="IPR027417">
    <property type="entry name" value="P-loop_NTPase"/>
</dbReference>
<dbReference type="InterPro" id="IPR011545">
    <property type="entry name" value="DEAD/DEAH_box_helicase_dom"/>
</dbReference>
<dbReference type="EC" id="3.6.4.13" evidence="1"/>
<comment type="caution">
    <text evidence="13">The sequence shown here is derived from an EMBL/GenBank/DDBJ whole genome shotgun (WGS) entry which is preliminary data.</text>
</comment>
<evidence type="ECO:0000256" key="4">
    <source>
        <dbReference type="ARBA" id="ARBA00022806"/>
    </source>
</evidence>
<keyword evidence="9" id="KW-0175">Coiled coil</keyword>
<dbReference type="Pfam" id="PF00271">
    <property type="entry name" value="Helicase_C"/>
    <property type="match status" value="1"/>
</dbReference>
<dbReference type="SUPFAM" id="SSF52540">
    <property type="entry name" value="P-loop containing nucleoside triphosphate hydrolases"/>
    <property type="match status" value="2"/>
</dbReference>
<evidence type="ECO:0000256" key="5">
    <source>
        <dbReference type="ARBA" id="ARBA00022840"/>
    </source>
</evidence>
<dbReference type="GO" id="GO:0003723">
    <property type="term" value="F:RNA binding"/>
    <property type="evidence" value="ECO:0007669"/>
    <property type="project" value="UniProtKB-KW"/>
</dbReference>
<gene>
    <name evidence="13" type="ORF">MIND_00153000</name>
</gene>
<feature type="coiled-coil region" evidence="9">
    <location>
        <begin position="567"/>
        <end position="601"/>
    </location>
</feature>
<feature type="domain" description="Helicase C-terminal" evidence="12">
    <location>
        <begin position="414"/>
        <end position="559"/>
    </location>
</feature>
<dbReference type="InterPro" id="IPR014001">
    <property type="entry name" value="Helicase_ATP-bd"/>
</dbReference>
<dbReference type="Gene3D" id="3.40.50.300">
    <property type="entry name" value="P-loop containing nucleotide triphosphate hydrolases"/>
    <property type="match status" value="2"/>
</dbReference>
<keyword evidence="5 8" id="KW-0067">ATP-binding</keyword>
<feature type="domain" description="Helicase ATP-binding" evidence="11">
    <location>
        <begin position="147"/>
        <end position="361"/>
    </location>
</feature>
<keyword evidence="2 8" id="KW-0547">Nucleotide-binding</keyword>
<evidence type="ECO:0000259" key="12">
    <source>
        <dbReference type="PROSITE" id="PS51194"/>
    </source>
</evidence>
<comment type="similarity">
    <text evidence="8">Belongs to the DEAD box helicase family.</text>
</comment>
<dbReference type="InterPro" id="IPR001650">
    <property type="entry name" value="Helicase_C-like"/>
</dbReference>
<evidence type="ECO:0000256" key="3">
    <source>
        <dbReference type="ARBA" id="ARBA00022801"/>
    </source>
</evidence>
<dbReference type="Proteomes" id="UP000636479">
    <property type="component" value="Unassembled WGS sequence"/>
</dbReference>
<dbReference type="GeneID" id="59340971"/>
<evidence type="ECO:0000256" key="10">
    <source>
        <dbReference type="SAM" id="MobiDB-lite"/>
    </source>
</evidence>
<feature type="region of interest" description="Disordered" evidence="10">
    <location>
        <begin position="80"/>
        <end position="107"/>
    </location>
</feature>
<evidence type="ECO:0000256" key="6">
    <source>
        <dbReference type="ARBA" id="ARBA00022884"/>
    </source>
</evidence>
<keyword evidence="6" id="KW-0694">RNA-binding</keyword>
<organism evidence="13 14">
    <name type="scientific">Mycena indigotica</name>
    <dbReference type="NCBI Taxonomy" id="2126181"/>
    <lineage>
        <taxon>Eukaryota</taxon>
        <taxon>Fungi</taxon>
        <taxon>Dikarya</taxon>
        <taxon>Basidiomycota</taxon>
        <taxon>Agaricomycotina</taxon>
        <taxon>Agaricomycetes</taxon>
        <taxon>Agaricomycetidae</taxon>
        <taxon>Agaricales</taxon>
        <taxon>Marasmiineae</taxon>
        <taxon>Mycenaceae</taxon>
        <taxon>Mycena</taxon>
    </lineage>
</organism>
<feature type="compositionally biased region" description="Acidic residues" evidence="10">
    <location>
        <begin position="602"/>
        <end position="614"/>
    </location>
</feature>
<sequence length="717" mass="80037">MTLAVSGSKRKLKTRSTPRKRLKTSHGTADSLPWKKVARPLDTGMADDDGILELEEVDNVEIVYEETEGGRVMKFAVVQNEQDEEEQSTEEALSEEPLESTNYPEPEPFDALNLLPNWNQHQLHPQLFRVLHAKQFLSPTPIQAAALPIALSGRDVVGVAQTGSGKTLAYGLPILHRLLTSARQRPAKSRRPLGALILAPTRELALQVSSHLNAFLNSIDTETEESQQPRPPPLVSVAAIVGGMSAQKQRRILERGVDVLVATPGRLWDIIEDDDGLAGQIRKLKFLVLDEADRMIEAGHFAELENILRLTLRESKDDQIEAETEETPLPQDGLQTFVFSATLSKDLQRNLKRHTRPKYNGKKNAGKPASTLDDLLLRLDFRDSSPEIIDLSPEGALVSTLKESKIECLSTDKDVYLYYFLLRYPGRSLVFLSAIDGIRRLLPLTELLNIKAFPLHSQLEQRQRLKNLDRFKSTPNSVLLATDIAARGLDIAAVDHVIHYQIPRSADAYVHRNGRTARAMQKGFSMLMCAPDERRIVRTLLGSLGRQESDIPEMDVDLTLLDQLKARVQLARQIETANHKVKKANHERKWLKEAAEALEVEIDSDLMSDSEDDEKPTARQHKARDSKNASLKAELRKLLAKPLIARGVSTRYITSGSQPVVDDLLAGEFNEAIVGVKKTEAGDDVVLRRKRKKTNKPKTAVVSPVDDGEEWTGISTE</sequence>
<dbReference type="InterPro" id="IPR050079">
    <property type="entry name" value="DEAD_box_RNA_helicase"/>
</dbReference>
<dbReference type="AlphaFoldDB" id="A0A8H6TGJ1"/>
<evidence type="ECO:0000259" key="11">
    <source>
        <dbReference type="PROSITE" id="PS51192"/>
    </source>
</evidence>
<evidence type="ECO:0000313" key="13">
    <source>
        <dbReference type="EMBL" id="KAF7316342.1"/>
    </source>
</evidence>
<dbReference type="OrthoDB" id="4310724at2759"/>
<dbReference type="PANTHER" id="PTHR47959">
    <property type="entry name" value="ATP-DEPENDENT RNA HELICASE RHLE-RELATED"/>
    <property type="match status" value="1"/>
</dbReference>
<evidence type="ECO:0000313" key="14">
    <source>
        <dbReference type="Proteomes" id="UP000636479"/>
    </source>
</evidence>
<feature type="region of interest" description="Disordered" evidence="10">
    <location>
        <begin position="691"/>
        <end position="717"/>
    </location>
</feature>
<name>A0A8H6TGJ1_9AGAR</name>
<dbReference type="GO" id="GO:0005524">
    <property type="term" value="F:ATP binding"/>
    <property type="evidence" value="ECO:0007669"/>
    <property type="project" value="UniProtKB-KW"/>
</dbReference>
<evidence type="ECO:0000256" key="2">
    <source>
        <dbReference type="ARBA" id="ARBA00022741"/>
    </source>
</evidence>
<protein>
    <recommendedName>
        <fullName evidence="1">RNA helicase</fullName>
        <ecNumber evidence="1">3.6.4.13</ecNumber>
    </recommendedName>
</protein>
<dbReference type="GO" id="GO:0003724">
    <property type="term" value="F:RNA helicase activity"/>
    <property type="evidence" value="ECO:0007669"/>
    <property type="project" value="UniProtKB-EC"/>
</dbReference>
<dbReference type="RefSeq" id="XP_037226365.1">
    <property type="nucleotide sequence ID" value="XM_037358455.1"/>
</dbReference>
<dbReference type="PANTHER" id="PTHR47959:SF1">
    <property type="entry name" value="ATP-DEPENDENT RNA HELICASE DBPA"/>
    <property type="match status" value="1"/>
</dbReference>
<evidence type="ECO:0000256" key="7">
    <source>
        <dbReference type="ARBA" id="ARBA00047984"/>
    </source>
</evidence>
<dbReference type="InterPro" id="IPR000629">
    <property type="entry name" value="RNA-helicase_DEAD-box_CS"/>
</dbReference>
<dbReference type="SMART" id="SM00490">
    <property type="entry name" value="HELICc"/>
    <property type="match status" value="1"/>
</dbReference>
<keyword evidence="4 8" id="KW-0347">Helicase</keyword>
<accession>A0A8H6TGJ1</accession>
<evidence type="ECO:0000256" key="8">
    <source>
        <dbReference type="RuleBase" id="RU000492"/>
    </source>
</evidence>
<evidence type="ECO:0000256" key="9">
    <source>
        <dbReference type="SAM" id="Coils"/>
    </source>
</evidence>
<feature type="compositionally biased region" description="Acidic residues" evidence="10">
    <location>
        <begin position="81"/>
        <end position="98"/>
    </location>
</feature>
<keyword evidence="14" id="KW-1185">Reference proteome</keyword>
<evidence type="ECO:0000256" key="1">
    <source>
        <dbReference type="ARBA" id="ARBA00012552"/>
    </source>
</evidence>
<feature type="region of interest" description="Disordered" evidence="10">
    <location>
        <begin position="602"/>
        <end position="629"/>
    </location>
</feature>
<dbReference type="PROSITE" id="PS00039">
    <property type="entry name" value="DEAD_ATP_HELICASE"/>
    <property type="match status" value="1"/>
</dbReference>
<dbReference type="GO" id="GO:0005829">
    <property type="term" value="C:cytosol"/>
    <property type="evidence" value="ECO:0007669"/>
    <property type="project" value="TreeGrafter"/>
</dbReference>
<dbReference type="PROSITE" id="PS51194">
    <property type="entry name" value="HELICASE_CTER"/>
    <property type="match status" value="1"/>
</dbReference>
<dbReference type="GO" id="GO:0016787">
    <property type="term" value="F:hydrolase activity"/>
    <property type="evidence" value="ECO:0007669"/>
    <property type="project" value="UniProtKB-KW"/>
</dbReference>
<proteinExistence type="inferred from homology"/>
<reference evidence="13" key="1">
    <citation type="submission" date="2020-05" db="EMBL/GenBank/DDBJ databases">
        <title>Mycena genomes resolve the evolution of fungal bioluminescence.</title>
        <authorList>
            <person name="Tsai I.J."/>
        </authorList>
    </citation>
    <scope>NUCLEOTIDE SEQUENCE</scope>
    <source>
        <strain evidence="13">171206Taipei</strain>
    </source>
</reference>
<dbReference type="Pfam" id="PF00270">
    <property type="entry name" value="DEAD"/>
    <property type="match status" value="1"/>
</dbReference>
<feature type="region of interest" description="Disordered" evidence="10">
    <location>
        <begin position="1"/>
        <end position="33"/>
    </location>
</feature>
<dbReference type="SMART" id="SM00487">
    <property type="entry name" value="DEXDc"/>
    <property type="match status" value="1"/>
</dbReference>
<keyword evidence="3 8" id="KW-0378">Hydrolase</keyword>
<dbReference type="CDD" id="cd18787">
    <property type="entry name" value="SF2_C_DEAD"/>
    <property type="match status" value="1"/>
</dbReference>
<comment type="catalytic activity">
    <reaction evidence="7">
        <text>ATP + H2O = ADP + phosphate + H(+)</text>
        <dbReference type="Rhea" id="RHEA:13065"/>
        <dbReference type="ChEBI" id="CHEBI:15377"/>
        <dbReference type="ChEBI" id="CHEBI:15378"/>
        <dbReference type="ChEBI" id="CHEBI:30616"/>
        <dbReference type="ChEBI" id="CHEBI:43474"/>
        <dbReference type="ChEBI" id="CHEBI:456216"/>
        <dbReference type="EC" id="3.6.4.13"/>
    </reaction>
</comment>
<feature type="compositionally biased region" description="Basic residues" evidence="10">
    <location>
        <begin position="8"/>
        <end position="24"/>
    </location>
</feature>